<dbReference type="InterPro" id="IPR022627">
    <property type="entry name" value="DUF3502"/>
</dbReference>
<evidence type="ECO:0000313" key="4">
    <source>
        <dbReference type="Proteomes" id="UP000824262"/>
    </source>
</evidence>
<dbReference type="PANTHER" id="PTHR43649">
    <property type="entry name" value="ARABINOSE-BINDING PROTEIN-RELATED"/>
    <property type="match status" value="1"/>
</dbReference>
<feature type="chain" id="PRO_5038789102" evidence="1">
    <location>
        <begin position="23"/>
        <end position="494"/>
    </location>
</feature>
<dbReference type="SUPFAM" id="SSF53850">
    <property type="entry name" value="Periplasmic binding protein-like II"/>
    <property type="match status" value="1"/>
</dbReference>
<keyword evidence="1" id="KW-0732">Signal</keyword>
<name>A0A9D1CS76_9FIRM</name>
<comment type="caution">
    <text evidence="3">The sequence shown here is derived from an EMBL/GenBank/DDBJ whole genome shotgun (WGS) entry which is preliminary data.</text>
</comment>
<dbReference type="PROSITE" id="PS51257">
    <property type="entry name" value="PROKAR_LIPOPROTEIN"/>
    <property type="match status" value="1"/>
</dbReference>
<dbReference type="Pfam" id="PF13416">
    <property type="entry name" value="SBP_bac_8"/>
    <property type="match status" value="1"/>
</dbReference>
<reference evidence="3" key="2">
    <citation type="journal article" date="2021" name="PeerJ">
        <title>Extensive microbial diversity within the chicken gut microbiome revealed by metagenomics and culture.</title>
        <authorList>
            <person name="Gilroy R."/>
            <person name="Ravi A."/>
            <person name="Getino M."/>
            <person name="Pursley I."/>
            <person name="Horton D.L."/>
            <person name="Alikhan N.F."/>
            <person name="Baker D."/>
            <person name="Gharbi K."/>
            <person name="Hall N."/>
            <person name="Watson M."/>
            <person name="Adriaenssens E.M."/>
            <person name="Foster-Nyarko E."/>
            <person name="Jarju S."/>
            <person name="Secka A."/>
            <person name="Antonio M."/>
            <person name="Oren A."/>
            <person name="Chaudhuri R.R."/>
            <person name="La Ragione R."/>
            <person name="Hildebrand F."/>
            <person name="Pallen M.J."/>
        </authorList>
    </citation>
    <scope>NUCLEOTIDE SEQUENCE</scope>
    <source>
        <strain evidence="3">ChiBcolR7-354</strain>
    </source>
</reference>
<protein>
    <submittedName>
        <fullName evidence="3">ABC transporter substrate-binding protein</fullName>
    </submittedName>
</protein>
<proteinExistence type="predicted"/>
<dbReference type="PANTHER" id="PTHR43649:SF17">
    <property type="entry name" value="ABC TRANSPORTER SOLUTE BINDING PROTEIN-SUGAR TRANSPORT"/>
    <property type="match status" value="1"/>
</dbReference>
<evidence type="ECO:0000313" key="3">
    <source>
        <dbReference type="EMBL" id="HIQ78098.1"/>
    </source>
</evidence>
<gene>
    <name evidence="3" type="ORF">IAB77_02435</name>
</gene>
<dbReference type="EMBL" id="DVGA01000030">
    <property type="protein sequence ID" value="HIQ78098.1"/>
    <property type="molecule type" value="Genomic_DNA"/>
</dbReference>
<accession>A0A9D1CS76</accession>
<evidence type="ECO:0000259" key="2">
    <source>
        <dbReference type="Pfam" id="PF12010"/>
    </source>
</evidence>
<dbReference type="InterPro" id="IPR050490">
    <property type="entry name" value="Bact_solute-bd_prot1"/>
</dbReference>
<dbReference type="InterPro" id="IPR006059">
    <property type="entry name" value="SBP"/>
</dbReference>
<dbReference type="Pfam" id="PF12010">
    <property type="entry name" value="DUF3502"/>
    <property type="match status" value="1"/>
</dbReference>
<dbReference type="Proteomes" id="UP000824262">
    <property type="component" value="Unassembled WGS sequence"/>
</dbReference>
<dbReference type="Gene3D" id="3.40.190.10">
    <property type="entry name" value="Periplasmic binding protein-like II"/>
    <property type="match status" value="1"/>
</dbReference>
<reference evidence="3" key="1">
    <citation type="submission" date="2020-10" db="EMBL/GenBank/DDBJ databases">
        <authorList>
            <person name="Gilroy R."/>
        </authorList>
    </citation>
    <scope>NUCLEOTIDE SEQUENCE</scope>
    <source>
        <strain evidence="3">ChiBcolR7-354</strain>
    </source>
</reference>
<feature type="signal peptide" evidence="1">
    <location>
        <begin position="1"/>
        <end position="22"/>
    </location>
</feature>
<organism evidence="3 4">
    <name type="scientific">Candidatus Scatomorpha intestinavium</name>
    <dbReference type="NCBI Taxonomy" id="2840922"/>
    <lineage>
        <taxon>Bacteria</taxon>
        <taxon>Bacillati</taxon>
        <taxon>Bacillota</taxon>
        <taxon>Clostridia</taxon>
        <taxon>Eubacteriales</taxon>
        <taxon>Candidatus Scatomorpha</taxon>
    </lineage>
</organism>
<dbReference type="AlphaFoldDB" id="A0A9D1CS76"/>
<evidence type="ECO:0000256" key="1">
    <source>
        <dbReference type="SAM" id="SignalP"/>
    </source>
</evidence>
<feature type="domain" description="DUF3502" evidence="2">
    <location>
        <begin position="423"/>
        <end position="490"/>
    </location>
</feature>
<sequence>MKKRILALLLSALMLMVLVAGCGEEPTAESADPGATTGGESTDGEIVELTWYMVGNGMPDNYDAWKANLDAYLEEKIGVHLNVNVVGWGDWDPRRSTIVSTNEPYDIIFTNLGTFSSDVKIGAFADITDLVQSVTPDLYSLVDEDYWRAVSIDGKIYGVPTLKDVSVTQYFVWDKALAEKYDPNYESLNTLESLTDLLTAIKDGENVTPFILHRDGLSAVTMDYDAMGTGLPPIGVNYNDETATVVSVFEQEDVMSMLTTLHEWYEAGIINADAATLAEAPQYRTCYVAQGWPYAAVTTWAPNMGVDATAVQWGNTYLSNDTVQGSVSCISASSAHPDKALQLLELVNTDSYVRDALYYGLEGENFEYVEAEDGTQRVHKLNNDWPMAGYTQGSFFNVTMLDDTDYNQYDEVAALNEAAVVSPLLGFVFDTSSLSNELSSCMEIWQRYKSELLTGTMDPATGVPQMMEELRAAGFDELMTEAQVQIDAFMASNG</sequence>